<sequence>MSRGWSQQEVAERLGTTHVNVSRWERGVTKPNPYFRRKLCRLFGLTEEELDLAPVVSEMPERRGQEGEGIEVGAGGGEQEQGERELRRGHGSGPLVLEETATGRAAEAIIDPMIPLPPPVRLVGRDAELRRIKGRLFAGEAVALSALNGLPGVGKTSLAVALAHDPEVRAYFKDGILWAALGPRPNMTGLLSRWGALLGLPATEVAGLTSLEAWARALRTAIGPRRMLLVIDDAWRIEEALALKVGGAQCAHLLTTRFAHVATEFAVEGAAAISELGEEDSLTLLRLLAPVAVEQEPEQVRALVRAVGGLPLALTLLGNYLRKESYTGQVRRIRAALQRLSDARVRLGLTESRGPVEVHSSLPGEPALSLQSVIAVSDEQLSATARAALYALSVFPPKPASFSEEAALAVAACSTDELDALVDAGLLESNGGDRYLLHQVIADYARTRLEAQGREVVQAPFARLMEYAIDYAEEHRTDYELLERESAVILAGLEAAYMLGRQAELVRGVVTFAPFLLVRASYGVAEQWLQRAQAAARALGDQRGLTGVLLYRGQVALHQGETERAENYYQEGLKLARVLGDPERISALLADLGTVSWKRGEYERAEAYLQEGLRLAHQIGNKERLCELFETLGGLAARQGYYAQADAYLQEGLRLAYALGDRERICTILINLGALAGERGDNILLKKYSEEGLDLARQIHHLEGMGLLLINLAEAETELGNYSQAKSYLDEALELADKIGHKEWICVILINLATIMRKQGFFIEAKGYLDRGLELSRDLGIPYFICNILYEYGNLYLEQNDIDSSRIAFEDMLRMVPPGGKDLLALAEYGLARIAAARGDLFLALDLGKKSLTSLEEIGNRNVKEVIKWINGIKSKIGETKE</sequence>
<organism evidence="3">
    <name type="scientific">Thermogemmatispora argillosa</name>
    <dbReference type="NCBI Taxonomy" id="2045280"/>
    <lineage>
        <taxon>Bacteria</taxon>
        <taxon>Bacillati</taxon>
        <taxon>Chloroflexota</taxon>
        <taxon>Ktedonobacteria</taxon>
        <taxon>Thermogemmatisporales</taxon>
        <taxon>Thermogemmatisporaceae</taxon>
        <taxon>Thermogemmatispora</taxon>
    </lineage>
</organism>
<evidence type="ECO:0000259" key="2">
    <source>
        <dbReference type="PROSITE" id="PS50943"/>
    </source>
</evidence>
<dbReference type="InterPro" id="IPR001387">
    <property type="entry name" value="Cro/C1-type_HTH"/>
</dbReference>
<dbReference type="PANTHER" id="PTHR47691:SF3">
    <property type="entry name" value="HTH-TYPE TRANSCRIPTIONAL REGULATOR RV0890C-RELATED"/>
    <property type="match status" value="1"/>
</dbReference>
<dbReference type="EMBL" id="AP019377">
    <property type="protein sequence ID" value="BBH93678.1"/>
    <property type="molecule type" value="Genomic_DNA"/>
</dbReference>
<dbReference type="Pfam" id="PF01381">
    <property type="entry name" value="HTH_3"/>
    <property type="match status" value="1"/>
</dbReference>
<dbReference type="SMART" id="SM00028">
    <property type="entry name" value="TPR"/>
    <property type="match status" value="5"/>
</dbReference>
<protein>
    <recommendedName>
        <fullName evidence="2">HTH cro/C1-type domain-containing protein</fullName>
    </recommendedName>
</protein>
<dbReference type="Gene3D" id="3.40.50.300">
    <property type="entry name" value="P-loop containing nucleotide triphosphate hydrolases"/>
    <property type="match status" value="1"/>
</dbReference>
<dbReference type="SMART" id="SM00530">
    <property type="entry name" value="HTH_XRE"/>
    <property type="match status" value="1"/>
</dbReference>
<evidence type="ECO:0000256" key="1">
    <source>
        <dbReference type="SAM" id="MobiDB-lite"/>
    </source>
</evidence>
<dbReference type="Pfam" id="PF13374">
    <property type="entry name" value="TPR_10"/>
    <property type="match status" value="1"/>
</dbReference>
<evidence type="ECO:0000313" key="3">
    <source>
        <dbReference type="EMBL" id="BBH93678.1"/>
    </source>
</evidence>
<dbReference type="InterPro" id="IPR002182">
    <property type="entry name" value="NB-ARC"/>
</dbReference>
<dbReference type="SUPFAM" id="SSF52540">
    <property type="entry name" value="P-loop containing nucleoside triphosphate hydrolases"/>
    <property type="match status" value="1"/>
</dbReference>
<dbReference type="GO" id="GO:0003677">
    <property type="term" value="F:DNA binding"/>
    <property type="evidence" value="ECO:0007669"/>
    <property type="project" value="InterPro"/>
</dbReference>
<gene>
    <name evidence="3" type="ORF">KTA_18770</name>
</gene>
<dbReference type="InterPro" id="IPR010982">
    <property type="entry name" value="Lambda_DNA-bd_dom_sf"/>
</dbReference>
<accession>A0A455T1D6</accession>
<dbReference type="GO" id="GO:0043531">
    <property type="term" value="F:ADP binding"/>
    <property type="evidence" value="ECO:0007669"/>
    <property type="project" value="InterPro"/>
</dbReference>
<dbReference type="Gene3D" id="1.10.260.40">
    <property type="entry name" value="lambda repressor-like DNA-binding domains"/>
    <property type="match status" value="1"/>
</dbReference>
<feature type="domain" description="HTH cro/C1-type" evidence="2">
    <location>
        <begin position="2"/>
        <end position="50"/>
    </location>
</feature>
<dbReference type="InterPro" id="IPR011990">
    <property type="entry name" value="TPR-like_helical_dom_sf"/>
</dbReference>
<dbReference type="InterPro" id="IPR027417">
    <property type="entry name" value="P-loop_NTPase"/>
</dbReference>
<reference evidence="3" key="1">
    <citation type="submission" date="2018-12" db="EMBL/GenBank/DDBJ databases">
        <title>Novel natural products biosynthetic potential of the class Ktedonobacteria.</title>
        <authorList>
            <person name="Zheng Y."/>
            <person name="Saitou A."/>
            <person name="Wang C.M."/>
            <person name="Toyoda A."/>
            <person name="Minakuchi Y."/>
            <person name="Sekiguchi Y."/>
            <person name="Ueda K."/>
            <person name="Takano H."/>
            <person name="Sakai Y."/>
            <person name="Yokota A."/>
            <person name="Yabe S."/>
        </authorList>
    </citation>
    <scope>NUCLEOTIDE SEQUENCE</scope>
    <source>
        <strain evidence="3">A3-2</strain>
    </source>
</reference>
<dbReference type="SUPFAM" id="SSF48452">
    <property type="entry name" value="TPR-like"/>
    <property type="match status" value="2"/>
</dbReference>
<dbReference type="Pfam" id="PF00931">
    <property type="entry name" value="NB-ARC"/>
    <property type="match status" value="1"/>
</dbReference>
<dbReference type="InterPro" id="IPR019734">
    <property type="entry name" value="TPR_rpt"/>
</dbReference>
<dbReference type="PANTHER" id="PTHR47691">
    <property type="entry name" value="REGULATOR-RELATED"/>
    <property type="match status" value="1"/>
</dbReference>
<dbReference type="Gene3D" id="1.25.40.10">
    <property type="entry name" value="Tetratricopeptide repeat domain"/>
    <property type="match status" value="2"/>
</dbReference>
<dbReference type="Gene3D" id="1.10.8.430">
    <property type="entry name" value="Helical domain of apoptotic protease-activating factors"/>
    <property type="match status" value="1"/>
</dbReference>
<dbReference type="AlphaFoldDB" id="A0A455T1D6"/>
<proteinExistence type="predicted"/>
<name>A0A455T1D6_9CHLR</name>
<dbReference type="CDD" id="cd00093">
    <property type="entry name" value="HTH_XRE"/>
    <property type="match status" value="1"/>
</dbReference>
<dbReference type="InterPro" id="IPR042197">
    <property type="entry name" value="Apaf_helical"/>
</dbReference>
<dbReference type="SUPFAM" id="SSF47413">
    <property type="entry name" value="lambda repressor-like DNA-binding domains"/>
    <property type="match status" value="1"/>
</dbReference>
<dbReference type="PRINTS" id="PR00364">
    <property type="entry name" value="DISEASERSIST"/>
</dbReference>
<feature type="compositionally biased region" description="Gly residues" evidence="1">
    <location>
        <begin position="70"/>
        <end position="79"/>
    </location>
</feature>
<dbReference type="Pfam" id="PF13181">
    <property type="entry name" value="TPR_8"/>
    <property type="match status" value="1"/>
</dbReference>
<feature type="region of interest" description="Disordered" evidence="1">
    <location>
        <begin position="60"/>
        <end position="94"/>
    </location>
</feature>
<dbReference type="PROSITE" id="PS50943">
    <property type="entry name" value="HTH_CROC1"/>
    <property type="match status" value="1"/>
</dbReference>